<dbReference type="InterPro" id="IPR020007">
    <property type="entry name" value="NeuB/NeuA"/>
</dbReference>
<dbReference type="PANTHER" id="PTHR42966">
    <property type="entry name" value="N-ACETYLNEURAMINATE SYNTHASE"/>
    <property type="match status" value="1"/>
</dbReference>
<dbReference type="NCBIfam" id="TIGR03569">
    <property type="entry name" value="NeuB_NnaB"/>
    <property type="match status" value="1"/>
</dbReference>
<gene>
    <name evidence="2" type="ORF">METZ01_LOCUS66801</name>
</gene>
<dbReference type="CDD" id="cd11615">
    <property type="entry name" value="SAF_NeuB_like"/>
    <property type="match status" value="1"/>
</dbReference>
<feature type="non-terminal residue" evidence="2">
    <location>
        <position position="1"/>
    </location>
</feature>
<name>A0A381TGP7_9ZZZZ</name>
<proteinExistence type="predicted"/>
<sequence length="358" mass="39576">VSKKIFIIAEAGVNHNGNLEIAHQLVDVASESGVDAIKFQTFQTSELVTVSAPKAAYQTANVGSNLSQYEMLKNLELSVYAHRELKRYSEEKGLVFMSTGFDIPSLKFLAYDLGVSRLKVPSGELTNGPLLFEYGRTNRELIISTGMSSLDEIKLALGVVAHASLNPNEFPSNVRFLDSFCSEESQEVLQRRVTLLHCTSEYPAPIDDLNLLAIETLRKTFGLRVGYSDHSEGIFAAVAAAALGSVVIEKHFTLDKELEGPDHRASLNPVELGQMVEEIRKIEVALGNGNKNPTTSELITQQAVRKSLYAKLPIEAGELFTERNLTSKRPQSGISPMEYWKLLGTVSEHSYEEDEKIR</sequence>
<evidence type="ECO:0000313" key="2">
    <source>
        <dbReference type="EMBL" id="SVA13947.1"/>
    </source>
</evidence>
<dbReference type="InterPro" id="IPR036732">
    <property type="entry name" value="AFP_Neu5c_C_sf"/>
</dbReference>
<dbReference type="InterPro" id="IPR006190">
    <property type="entry name" value="SAF_AFP_Neu5Ac"/>
</dbReference>
<dbReference type="SUPFAM" id="SSF51569">
    <property type="entry name" value="Aldolase"/>
    <property type="match status" value="1"/>
</dbReference>
<dbReference type="InterPro" id="IPR051690">
    <property type="entry name" value="PseI-like"/>
</dbReference>
<dbReference type="PROSITE" id="PS50844">
    <property type="entry name" value="AFP_LIKE"/>
    <property type="match status" value="1"/>
</dbReference>
<dbReference type="InterPro" id="IPR013785">
    <property type="entry name" value="Aldolase_TIM"/>
</dbReference>
<accession>A0A381TGP7</accession>
<feature type="domain" description="AFP-like" evidence="1">
    <location>
        <begin position="307"/>
        <end position="358"/>
    </location>
</feature>
<dbReference type="InterPro" id="IPR057736">
    <property type="entry name" value="SAF_PseI/NeuA/NeuB"/>
</dbReference>
<dbReference type="EMBL" id="UINC01004386">
    <property type="protein sequence ID" value="SVA13947.1"/>
    <property type="molecule type" value="Genomic_DNA"/>
</dbReference>
<protein>
    <recommendedName>
        <fullName evidence="1">AFP-like domain-containing protein</fullName>
    </recommendedName>
</protein>
<dbReference type="Pfam" id="PF03102">
    <property type="entry name" value="NeuB"/>
    <property type="match status" value="1"/>
</dbReference>
<dbReference type="GO" id="GO:0016051">
    <property type="term" value="P:carbohydrate biosynthetic process"/>
    <property type="evidence" value="ECO:0007669"/>
    <property type="project" value="InterPro"/>
</dbReference>
<organism evidence="2">
    <name type="scientific">marine metagenome</name>
    <dbReference type="NCBI Taxonomy" id="408172"/>
    <lineage>
        <taxon>unclassified sequences</taxon>
        <taxon>metagenomes</taxon>
        <taxon>ecological metagenomes</taxon>
    </lineage>
</organism>
<evidence type="ECO:0000259" key="1">
    <source>
        <dbReference type="PROSITE" id="PS50844"/>
    </source>
</evidence>
<dbReference type="PANTHER" id="PTHR42966:SF1">
    <property type="entry name" value="SIALIC ACID SYNTHASE"/>
    <property type="match status" value="1"/>
</dbReference>
<dbReference type="GO" id="GO:0047444">
    <property type="term" value="F:N-acylneuraminate-9-phosphate synthase activity"/>
    <property type="evidence" value="ECO:0007669"/>
    <property type="project" value="TreeGrafter"/>
</dbReference>
<dbReference type="Gene3D" id="3.90.1210.10">
    <property type="entry name" value="Antifreeze-like/N-acetylneuraminic acid synthase C-terminal domain"/>
    <property type="match status" value="1"/>
</dbReference>
<dbReference type="InterPro" id="IPR013132">
    <property type="entry name" value="PseI/NeuA/B-like_N"/>
</dbReference>
<dbReference type="SUPFAM" id="SSF51269">
    <property type="entry name" value="AFP III-like domain"/>
    <property type="match status" value="1"/>
</dbReference>
<reference evidence="2" key="1">
    <citation type="submission" date="2018-05" db="EMBL/GenBank/DDBJ databases">
        <authorList>
            <person name="Lanie J.A."/>
            <person name="Ng W.-L."/>
            <person name="Kazmierczak K.M."/>
            <person name="Andrzejewski T.M."/>
            <person name="Davidsen T.M."/>
            <person name="Wayne K.J."/>
            <person name="Tettelin H."/>
            <person name="Glass J.I."/>
            <person name="Rusch D."/>
            <person name="Podicherti R."/>
            <person name="Tsui H.-C.T."/>
            <person name="Winkler M.E."/>
        </authorList>
    </citation>
    <scope>NUCLEOTIDE SEQUENCE</scope>
</reference>
<dbReference type="Gene3D" id="3.20.20.70">
    <property type="entry name" value="Aldolase class I"/>
    <property type="match status" value="1"/>
</dbReference>
<dbReference type="AlphaFoldDB" id="A0A381TGP7"/>